<feature type="compositionally biased region" description="Low complexity" evidence="2">
    <location>
        <begin position="18"/>
        <end position="31"/>
    </location>
</feature>
<evidence type="ECO:0000259" key="3">
    <source>
        <dbReference type="Pfam" id="PF08327"/>
    </source>
</evidence>
<dbReference type="InterPro" id="IPR013538">
    <property type="entry name" value="ASHA1/2-like_C"/>
</dbReference>
<gene>
    <name evidence="4" type="ORF">L1785_20210</name>
</gene>
<sequence>MTGTPNLGVLRRLGVTPAGAPAGASDGGTAPRGASDGGAAPHAVRFERTYPTSAADLWDALTTPERVGRWLGTLTGDLRAGGDFHLDMSDASNGSEGDAAGTSAGPSAADQTADEDARNWGRVLECEPGRRLLLTWEATGQATSQVEVTTSAVGQRALLTLEHRGLPEASARGYGAGWHDFLDRLEGDLTGRPQADWATEFARYLAVYRGLPVD</sequence>
<organism evidence="4 5">
    <name type="scientific">Antribacter soli</name>
    <dbReference type="NCBI Taxonomy" id="2910976"/>
    <lineage>
        <taxon>Bacteria</taxon>
        <taxon>Bacillati</taxon>
        <taxon>Actinomycetota</taxon>
        <taxon>Actinomycetes</taxon>
        <taxon>Micrococcales</taxon>
        <taxon>Promicromonosporaceae</taxon>
        <taxon>Antribacter</taxon>
    </lineage>
</organism>
<accession>A0AA41QJC2</accession>
<dbReference type="AlphaFoldDB" id="A0AA41QJC2"/>
<dbReference type="Proteomes" id="UP001165405">
    <property type="component" value="Unassembled WGS sequence"/>
</dbReference>
<dbReference type="SUPFAM" id="SSF55961">
    <property type="entry name" value="Bet v1-like"/>
    <property type="match status" value="1"/>
</dbReference>
<proteinExistence type="inferred from homology"/>
<dbReference type="Pfam" id="PF08327">
    <property type="entry name" value="AHSA1"/>
    <property type="match status" value="1"/>
</dbReference>
<evidence type="ECO:0000256" key="2">
    <source>
        <dbReference type="SAM" id="MobiDB-lite"/>
    </source>
</evidence>
<feature type="region of interest" description="Disordered" evidence="2">
    <location>
        <begin position="87"/>
        <end position="115"/>
    </location>
</feature>
<dbReference type="EMBL" id="JAKGSG010000058">
    <property type="protein sequence ID" value="MCF4123297.1"/>
    <property type="molecule type" value="Genomic_DNA"/>
</dbReference>
<evidence type="ECO:0000313" key="5">
    <source>
        <dbReference type="Proteomes" id="UP001165405"/>
    </source>
</evidence>
<dbReference type="RefSeq" id="WP_236091110.1">
    <property type="nucleotide sequence ID" value="NZ_JAKGSG010000058.1"/>
</dbReference>
<comment type="caution">
    <text evidence="4">The sequence shown here is derived from an EMBL/GenBank/DDBJ whole genome shotgun (WGS) entry which is preliminary data.</text>
</comment>
<dbReference type="CDD" id="cd08899">
    <property type="entry name" value="SRPBCC_CalC_Aha1-like_6"/>
    <property type="match status" value="1"/>
</dbReference>
<evidence type="ECO:0000313" key="4">
    <source>
        <dbReference type="EMBL" id="MCF4123297.1"/>
    </source>
</evidence>
<keyword evidence="5" id="KW-1185">Reference proteome</keyword>
<protein>
    <submittedName>
        <fullName evidence="4">SRPBCC family protein</fullName>
    </submittedName>
</protein>
<dbReference type="Gene3D" id="3.30.530.20">
    <property type="match status" value="1"/>
</dbReference>
<comment type="similarity">
    <text evidence="1">Belongs to the AHA1 family.</text>
</comment>
<dbReference type="InterPro" id="IPR023393">
    <property type="entry name" value="START-like_dom_sf"/>
</dbReference>
<feature type="domain" description="Activator of Hsp90 ATPase homologue 1/2-like C-terminal" evidence="3">
    <location>
        <begin position="52"/>
        <end position="186"/>
    </location>
</feature>
<feature type="region of interest" description="Disordered" evidence="2">
    <location>
        <begin position="18"/>
        <end position="40"/>
    </location>
</feature>
<evidence type="ECO:0000256" key="1">
    <source>
        <dbReference type="ARBA" id="ARBA00006817"/>
    </source>
</evidence>
<reference evidence="4" key="1">
    <citation type="submission" date="2022-01" db="EMBL/GenBank/DDBJ databases">
        <title>Antribacter sp. nov., isolated from Guizhou of China.</title>
        <authorList>
            <person name="Chengliang C."/>
            <person name="Ya Z."/>
        </authorList>
    </citation>
    <scope>NUCLEOTIDE SEQUENCE</scope>
    <source>
        <strain evidence="4">KLBMP 9083</strain>
    </source>
</reference>
<name>A0AA41QJC2_9MICO</name>